<dbReference type="OrthoDB" id="10051896at2759"/>
<keyword evidence="9" id="KW-1015">Disulfide bond</keyword>
<dbReference type="Proteomes" id="UP000007801">
    <property type="component" value="Unassembled WGS sequence"/>
</dbReference>
<dbReference type="InterPro" id="IPR001254">
    <property type="entry name" value="Trypsin_dom"/>
</dbReference>
<dbReference type="KEGG" id="dan:6500556"/>
<dbReference type="eggNOG" id="KOG3627">
    <property type="taxonomic scope" value="Eukaryota"/>
</dbReference>
<evidence type="ECO:0000256" key="2">
    <source>
        <dbReference type="ARBA" id="ARBA00007664"/>
    </source>
</evidence>
<comment type="subcellular location">
    <subcellularLocation>
        <location evidence="1">Secreted</location>
    </subcellularLocation>
</comment>
<dbReference type="InterPro" id="IPR043504">
    <property type="entry name" value="Peptidase_S1_PA_chymotrypsin"/>
</dbReference>
<dbReference type="CDD" id="cd00190">
    <property type="entry name" value="Tryp_SPc"/>
    <property type="match status" value="1"/>
</dbReference>
<evidence type="ECO:0000256" key="4">
    <source>
        <dbReference type="ARBA" id="ARBA00022670"/>
    </source>
</evidence>
<keyword evidence="7 10" id="KW-0720">Serine protease</keyword>
<dbReference type="PROSITE" id="PS00135">
    <property type="entry name" value="TRYPSIN_SER"/>
    <property type="match status" value="1"/>
</dbReference>
<gene>
    <name evidence="13" type="primary">Dana\GF17773</name>
    <name evidence="13" type="synonym">dana_GLEANR_19036</name>
    <name evidence="13" type="ORF">GF17773</name>
</gene>
<dbReference type="PANTHER" id="PTHR24276:SF98">
    <property type="entry name" value="FI18310P1-RELATED"/>
    <property type="match status" value="1"/>
</dbReference>
<evidence type="ECO:0000256" key="7">
    <source>
        <dbReference type="ARBA" id="ARBA00022825"/>
    </source>
</evidence>
<dbReference type="InParanoid" id="B3M075"/>
<dbReference type="HOGENOM" id="CLU_006842_1_1_1"/>
<evidence type="ECO:0000256" key="6">
    <source>
        <dbReference type="ARBA" id="ARBA00022801"/>
    </source>
</evidence>
<keyword evidence="6 10" id="KW-0378">Hydrolase</keyword>
<evidence type="ECO:0000313" key="14">
    <source>
        <dbReference type="Proteomes" id="UP000007801"/>
    </source>
</evidence>
<dbReference type="SMART" id="SM00020">
    <property type="entry name" value="Tryp_SPc"/>
    <property type="match status" value="1"/>
</dbReference>
<dbReference type="OMA" id="VQEPFEF"/>
<dbReference type="PANTHER" id="PTHR24276">
    <property type="entry name" value="POLYSERASE-RELATED"/>
    <property type="match status" value="1"/>
</dbReference>
<proteinExistence type="inferred from homology"/>
<feature type="signal peptide" evidence="11">
    <location>
        <begin position="1"/>
        <end position="23"/>
    </location>
</feature>
<keyword evidence="8" id="KW-0865">Zymogen</keyword>
<dbReference type="GO" id="GO:0004252">
    <property type="term" value="F:serine-type endopeptidase activity"/>
    <property type="evidence" value="ECO:0007669"/>
    <property type="project" value="InterPro"/>
</dbReference>
<name>B3M075_DROAN</name>
<dbReference type="GO" id="GO:0016485">
    <property type="term" value="P:protein processing"/>
    <property type="evidence" value="ECO:0007669"/>
    <property type="project" value="UniProtKB-ARBA"/>
</dbReference>
<evidence type="ECO:0000256" key="5">
    <source>
        <dbReference type="ARBA" id="ARBA00022729"/>
    </source>
</evidence>
<dbReference type="GeneID" id="6500556"/>
<sequence length="263" mass="28022">MLQNQDLCLAVVVGLAIAALGQAAPLQGRVVNGTNSSVLKYPFVVSIRSYDGAHSCGGSIISEYFVMTAAHCTNGRSASTLSVQYGVTDISVSGPNVLGVRKIIQHEAFDPNHQNANDISLLMVYIPFKFDGIKVAPVKLPTVSFATPQSDAGAEGVLIGWGLNETGGSVQETLQEVFLKIYSDEECTSRHNGQTDPKYHICGGVDEGGKGQCSGDSGGPLMYNDEQVGIVSWSVKPCTVAPYPGVYCKVSQYIDWIRNNQIA</sequence>
<dbReference type="InterPro" id="IPR018114">
    <property type="entry name" value="TRYPSIN_HIS"/>
</dbReference>
<keyword evidence="5 11" id="KW-0732">Signal</keyword>
<dbReference type="MEROPS" id="S01.B49"/>
<evidence type="ECO:0000256" key="10">
    <source>
        <dbReference type="RuleBase" id="RU363034"/>
    </source>
</evidence>
<dbReference type="EMBL" id="CH902617">
    <property type="protein sequence ID" value="EDV42032.1"/>
    <property type="molecule type" value="Genomic_DNA"/>
</dbReference>
<dbReference type="GO" id="GO:0005576">
    <property type="term" value="C:extracellular region"/>
    <property type="evidence" value="ECO:0007669"/>
    <property type="project" value="UniProtKB-SubCell"/>
</dbReference>
<evidence type="ECO:0000256" key="8">
    <source>
        <dbReference type="ARBA" id="ARBA00023145"/>
    </source>
</evidence>
<evidence type="ECO:0000259" key="12">
    <source>
        <dbReference type="PROSITE" id="PS50240"/>
    </source>
</evidence>
<dbReference type="SUPFAM" id="SSF50494">
    <property type="entry name" value="Trypsin-like serine proteases"/>
    <property type="match status" value="1"/>
</dbReference>
<reference evidence="13 14" key="1">
    <citation type="journal article" date="2007" name="Nature">
        <title>Evolution of genes and genomes on the Drosophila phylogeny.</title>
        <authorList>
            <consortium name="Drosophila 12 Genomes Consortium"/>
            <person name="Clark A.G."/>
            <person name="Eisen M.B."/>
            <person name="Smith D.R."/>
            <person name="Bergman C.M."/>
            <person name="Oliver B."/>
            <person name="Markow T.A."/>
            <person name="Kaufman T.C."/>
            <person name="Kellis M."/>
            <person name="Gelbart W."/>
            <person name="Iyer V.N."/>
            <person name="Pollard D.A."/>
            <person name="Sackton T.B."/>
            <person name="Larracuente A.M."/>
            <person name="Singh N.D."/>
            <person name="Abad J.P."/>
            <person name="Abt D.N."/>
            <person name="Adryan B."/>
            <person name="Aguade M."/>
            <person name="Akashi H."/>
            <person name="Anderson W.W."/>
            <person name="Aquadro C.F."/>
            <person name="Ardell D.H."/>
            <person name="Arguello R."/>
            <person name="Artieri C.G."/>
            <person name="Barbash D.A."/>
            <person name="Barker D."/>
            <person name="Barsanti P."/>
            <person name="Batterham P."/>
            <person name="Batzoglou S."/>
            <person name="Begun D."/>
            <person name="Bhutkar A."/>
            <person name="Blanco E."/>
            <person name="Bosak S.A."/>
            <person name="Bradley R.K."/>
            <person name="Brand A.D."/>
            <person name="Brent M.R."/>
            <person name="Brooks A.N."/>
            <person name="Brown R.H."/>
            <person name="Butlin R.K."/>
            <person name="Caggese C."/>
            <person name="Calvi B.R."/>
            <person name="Bernardo de Carvalho A."/>
            <person name="Caspi A."/>
            <person name="Castrezana S."/>
            <person name="Celniker S.E."/>
            <person name="Chang J.L."/>
            <person name="Chapple C."/>
            <person name="Chatterji S."/>
            <person name="Chinwalla A."/>
            <person name="Civetta A."/>
            <person name="Clifton S.W."/>
            <person name="Comeron J.M."/>
            <person name="Costello J.C."/>
            <person name="Coyne J.A."/>
            <person name="Daub J."/>
            <person name="David R.G."/>
            <person name="Delcher A.L."/>
            <person name="Delehaunty K."/>
            <person name="Do C.B."/>
            <person name="Ebling H."/>
            <person name="Edwards K."/>
            <person name="Eickbush T."/>
            <person name="Evans J.D."/>
            <person name="Filipski A."/>
            <person name="Findeiss S."/>
            <person name="Freyhult E."/>
            <person name="Fulton L."/>
            <person name="Fulton R."/>
            <person name="Garcia A.C."/>
            <person name="Gardiner A."/>
            <person name="Garfield D.A."/>
            <person name="Garvin B.E."/>
            <person name="Gibson G."/>
            <person name="Gilbert D."/>
            <person name="Gnerre S."/>
            <person name="Godfrey J."/>
            <person name="Good R."/>
            <person name="Gotea V."/>
            <person name="Gravely B."/>
            <person name="Greenberg A.J."/>
            <person name="Griffiths-Jones S."/>
            <person name="Gross S."/>
            <person name="Guigo R."/>
            <person name="Gustafson E.A."/>
            <person name="Haerty W."/>
            <person name="Hahn M.W."/>
            <person name="Halligan D.L."/>
            <person name="Halpern A.L."/>
            <person name="Halter G.M."/>
            <person name="Han M.V."/>
            <person name="Heger A."/>
            <person name="Hillier L."/>
            <person name="Hinrichs A.S."/>
            <person name="Holmes I."/>
            <person name="Hoskins R.A."/>
            <person name="Hubisz M.J."/>
            <person name="Hultmark D."/>
            <person name="Huntley M.A."/>
            <person name="Jaffe D.B."/>
            <person name="Jagadeeshan S."/>
            <person name="Jeck W.R."/>
            <person name="Johnson J."/>
            <person name="Jones C.D."/>
            <person name="Jordan W.C."/>
            <person name="Karpen G.H."/>
            <person name="Kataoka E."/>
            <person name="Keightley P.D."/>
            <person name="Kheradpour P."/>
            <person name="Kirkness E.F."/>
            <person name="Koerich L.B."/>
            <person name="Kristiansen K."/>
            <person name="Kudrna D."/>
            <person name="Kulathinal R.J."/>
            <person name="Kumar S."/>
            <person name="Kwok R."/>
            <person name="Lander E."/>
            <person name="Langley C.H."/>
            <person name="Lapoint R."/>
            <person name="Lazzaro B.P."/>
            <person name="Lee S.J."/>
            <person name="Levesque L."/>
            <person name="Li R."/>
            <person name="Lin C.F."/>
            <person name="Lin M.F."/>
            <person name="Lindblad-Toh K."/>
            <person name="Llopart A."/>
            <person name="Long M."/>
            <person name="Low L."/>
            <person name="Lozovsky E."/>
            <person name="Lu J."/>
            <person name="Luo M."/>
            <person name="Machado C.A."/>
            <person name="Makalowski W."/>
            <person name="Marzo M."/>
            <person name="Matsuda M."/>
            <person name="Matzkin L."/>
            <person name="McAllister B."/>
            <person name="McBride C.S."/>
            <person name="McKernan B."/>
            <person name="McKernan K."/>
            <person name="Mendez-Lago M."/>
            <person name="Minx P."/>
            <person name="Mollenhauer M.U."/>
            <person name="Montooth K."/>
            <person name="Mount S.M."/>
            <person name="Mu X."/>
            <person name="Myers E."/>
            <person name="Negre B."/>
            <person name="Newfeld S."/>
            <person name="Nielsen R."/>
            <person name="Noor M.A."/>
            <person name="O'Grady P."/>
            <person name="Pachter L."/>
            <person name="Papaceit M."/>
            <person name="Parisi M.J."/>
            <person name="Parisi M."/>
            <person name="Parts L."/>
            <person name="Pedersen J.S."/>
            <person name="Pesole G."/>
            <person name="Phillippy A.M."/>
            <person name="Ponting C.P."/>
            <person name="Pop M."/>
            <person name="Porcelli D."/>
            <person name="Powell J.R."/>
            <person name="Prohaska S."/>
            <person name="Pruitt K."/>
            <person name="Puig M."/>
            <person name="Quesneville H."/>
            <person name="Ram K.R."/>
            <person name="Rand D."/>
            <person name="Rasmussen M.D."/>
            <person name="Reed L.K."/>
            <person name="Reenan R."/>
            <person name="Reily A."/>
            <person name="Remington K.A."/>
            <person name="Rieger T.T."/>
            <person name="Ritchie M.G."/>
            <person name="Robin C."/>
            <person name="Rogers Y.H."/>
            <person name="Rohde C."/>
            <person name="Rozas J."/>
            <person name="Rubenfield M.J."/>
            <person name="Ruiz A."/>
            <person name="Russo S."/>
            <person name="Salzberg S.L."/>
            <person name="Sanchez-Gracia A."/>
            <person name="Saranga D.J."/>
            <person name="Sato H."/>
            <person name="Schaeffer S.W."/>
            <person name="Schatz M.C."/>
            <person name="Schlenke T."/>
            <person name="Schwartz R."/>
            <person name="Segarra C."/>
            <person name="Singh R.S."/>
            <person name="Sirot L."/>
            <person name="Sirota M."/>
            <person name="Sisneros N.B."/>
            <person name="Smith C.D."/>
            <person name="Smith T.F."/>
            <person name="Spieth J."/>
            <person name="Stage D.E."/>
            <person name="Stark A."/>
            <person name="Stephan W."/>
            <person name="Strausberg R.L."/>
            <person name="Strempel S."/>
            <person name="Sturgill D."/>
            <person name="Sutton G."/>
            <person name="Sutton G.G."/>
            <person name="Tao W."/>
            <person name="Teichmann S."/>
            <person name="Tobari Y.N."/>
            <person name="Tomimura Y."/>
            <person name="Tsolas J.M."/>
            <person name="Valente V.L."/>
            <person name="Venter E."/>
            <person name="Venter J.C."/>
            <person name="Vicario S."/>
            <person name="Vieira F.G."/>
            <person name="Vilella A.J."/>
            <person name="Villasante A."/>
            <person name="Walenz B."/>
            <person name="Wang J."/>
            <person name="Wasserman M."/>
            <person name="Watts T."/>
            <person name="Wilson D."/>
            <person name="Wilson R.K."/>
            <person name="Wing R.A."/>
            <person name="Wolfner M.F."/>
            <person name="Wong A."/>
            <person name="Wong G.K."/>
            <person name="Wu C.I."/>
            <person name="Wu G."/>
            <person name="Yamamoto D."/>
            <person name="Yang H.P."/>
            <person name="Yang S.P."/>
            <person name="Yorke J.A."/>
            <person name="Yoshida K."/>
            <person name="Zdobnov E."/>
            <person name="Zhang P."/>
            <person name="Zhang Y."/>
            <person name="Zimin A.V."/>
            <person name="Baldwin J."/>
            <person name="Abdouelleil A."/>
            <person name="Abdulkadir J."/>
            <person name="Abebe A."/>
            <person name="Abera B."/>
            <person name="Abreu J."/>
            <person name="Acer S.C."/>
            <person name="Aftuck L."/>
            <person name="Alexander A."/>
            <person name="An P."/>
            <person name="Anderson E."/>
            <person name="Anderson S."/>
            <person name="Arachi H."/>
            <person name="Azer M."/>
            <person name="Bachantsang P."/>
            <person name="Barry A."/>
            <person name="Bayul T."/>
            <person name="Berlin A."/>
            <person name="Bessette D."/>
            <person name="Bloom T."/>
            <person name="Blye J."/>
            <person name="Boguslavskiy L."/>
            <person name="Bonnet C."/>
            <person name="Boukhgalter B."/>
            <person name="Bourzgui I."/>
            <person name="Brown A."/>
            <person name="Cahill P."/>
            <person name="Channer S."/>
            <person name="Cheshatsang Y."/>
            <person name="Chuda L."/>
            <person name="Citroen M."/>
            <person name="Collymore A."/>
            <person name="Cooke P."/>
            <person name="Costello M."/>
            <person name="D'Aco K."/>
            <person name="Daza R."/>
            <person name="De Haan G."/>
            <person name="DeGray S."/>
            <person name="DeMaso C."/>
            <person name="Dhargay N."/>
            <person name="Dooley K."/>
            <person name="Dooley E."/>
            <person name="Doricent M."/>
            <person name="Dorje P."/>
            <person name="Dorjee K."/>
            <person name="Dupes A."/>
            <person name="Elong R."/>
            <person name="Falk J."/>
            <person name="Farina A."/>
            <person name="Faro S."/>
            <person name="Ferguson D."/>
            <person name="Fisher S."/>
            <person name="Foley C.D."/>
            <person name="Franke A."/>
            <person name="Friedrich D."/>
            <person name="Gadbois L."/>
            <person name="Gearin G."/>
            <person name="Gearin C.R."/>
            <person name="Giannoukos G."/>
            <person name="Goode T."/>
            <person name="Graham J."/>
            <person name="Grandbois E."/>
            <person name="Grewal S."/>
            <person name="Gyaltsen K."/>
            <person name="Hafez N."/>
            <person name="Hagos B."/>
            <person name="Hall J."/>
            <person name="Henson C."/>
            <person name="Hollinger A."/>
            <person name="Honan T."/>
            <person name="Huard M.D."/>
            <person name="Hughes L."/>
            <person name="Hurhula B."/>
            <person name="Husby M.E."/>
            <person name="Kamat A."/>
            <person name="Kanga B."/>
            <person name="Kashin S."/>
            <person name="Khazanovich D."/>
            <person name="Kisner P."/>
            <person name="Lance K."/>
            <person name="Lara M."/>
            <person name="Lee W."/>
            <person name="Lennon N."/>
            <person name="Letendre F."/>
            <person name="LeVine R."/>
            <person name="Lipovsky A."/>
            <person name="Liu X."/>
            <person name="Liu J."/>
            <person name="Liu S."/>
            <person name="Lokyitsang T."/>
            <person name="Lokyitsang Y."/>
            <person name="Lubonja R."/>
            <person name="Lui A."/>
            <person name="MacDonald P."/>
            <person name="Magnisalis V."/>
            <person name="Maru K."/>
            <person name="Matthews C."/>
            <person name="McCusker W."/>
            <person name="McDonough S."/>
            <person name="Mehta T."/>
            <person name="Meldrim J."/>
            <person name="Meneus L."/>
            <person name="Mihai O."/>
            <person name="Mihalev A."/>
            <person name="Mihova T."/>
            <person name="Mittelman R."/>
            <person name="Mlenga V."/>
            <person name="Montmayeur A."/>
            <person name="Mulrain L."/>
            <person name="Navidi A."/>
            <person name="Naylor J."/>
            <person name="Negash T."/>
            <person name="Nguyen T."/>
            <person name="Nguyen N."/>
            <person name="Nicol R."/>
            <person name="Norbu C."/>
            <person name="Norbu N."/>
            <person name="Novod N."/>
            <person name="O'Neill B."/>
            <person name="Osman S."/>
            <person name="Markiewicz E."/>
            <person name="Oyono O.L."/>
            <person name="Patti C."/>
            <person name="Phunkhang P."/>
            <person name="Pierre F."/>
            <person name="Priest M."/>
            <person name="Raghuraman S."/>
            <person name="Rege F."/>
            <person name="Reyes R."/>
            <person name="Rise C."/>
            <person name="Rogov P."/>
            <person name="Ross K."/>
            <person name="Ryan E."/>
            <person name="Settipalli S."/>
            <person name="Shea T."/>
            <person name="Sherpa N."/>
            <person name="Shi L."/>
            <person name="Shih D."/>
            <person name="Sparrow T."/>
            <person name="Spaulding J."/>
            <person name="Stalker J."/>
            <person name="Stange-Thomann N."/>
            <person name="Stavropoulos S."/>
            <person name="Stone C."/>
            <person name="Strader C."/>
            <person name="Tesfaye S."/>
            <person name="Thomson T."/>
            <person name="Thoulutsang Y."/>
            <person name="Thoulutsang D."/>
            <person name="Topham K."/>
            <person name="Topping I."/>
            <person name="Tsamla T."/>
            <person name="Vassiliev H."/>
            <person name="Vo A."/>
            <person name="Wangchuk T."/>
            <person name="Wangdi T."/>
            <person name="Weiand M."/>
            <person name="Wilkinson J."/>
            <person name="Wilson A."/>
            <person name="Yadav S."/>
            <person name="Young G."/>
            <person name="Yu Q."/>
            <person name="Zembek L."/>
            <person name="Zhong D."/>
            <person name="Zimmer A."/>
            <person name="Zwirko Z."/>
            <person name="Jaffe D.B."/>
            <person name="Alvarez P."/>
            <person name="Brockman W."/>
            <person name="Butler J."/>
            <person name="Chin C."/>
            <person name="Gnerre S."/>
            <person name="Grabherr M."/>
            <person name="Kleber M."/>
            <person name="Mauceli E."/>
            <person name="MacCallum I."/>
        </authorList>
    </citation>
    <scope>NUCLEOTIDE SEQUENCE [LARGE SCALE GENOMIC DNA]</scope>
    <source>
        <strain evidence="14">Tucson 14024-0371.13</strain>
    </source>
</reference>
<evidence type="ECO:0000313" key="13">
    <source>
        <dbReference type="EMBL" id="EDV42032.1"/>
    </source>
</evidence>
<keyword evidence="14" id="KW-1185">Reference proteome</keyword>
<comment type="similarity">
    <text evidence="2">Belongs to the peptidase S1 family.</text>
</comment>
<dbReference type="InterPro" id="IPR001314">
    <property type="entry name" value="Peptidase_S1A"/>
</dbReference>
<dbReference type="PRINTS" id="PR00722">
    <property type="entry name" value="CHYMOTRYPSIN"/>
</dbReference>
<dbReference type="PROSITE" id="PS50240">
    <property type="entry name" value="TRYPSIN_DOM"/>
    <property type="match status" value="1"/>
</dbReference>
<dbReference type="InterPro" id="IPR050430">
    <property type="entry name" value="Peptidase_S1"/>
</dbReference>
<dbReference type="PROSITE" id="PS00134">
    <property type="entry name" value="TRYPSIN_HIS"/>
    <property type="match status" value="1"/>
</dbReference>
<evidence type="ECO:0000256" key="3">
    <source>
        <dbReference type="ARBA" id="ARBA00022525"/>
    </source>
</evidence>
<protein>
    <recommendedName>
        <fullName evidence="12">Peptidase S1 domain-containing protein</fullName>
    </recommendedName>
</protein>
<keyword evidence="3" id="KW-0964">Secreted</keyword>
<dbReference type="InterPro" id="IPR033116">
    <property type="entry name" value="TRYPSIN_SER"/>
</dbReference>
<dbReference type="Gene3D" id="2.40.10.10">
    <property type="entry name" value="Trypsin-like serine proteases"/>
    <property type="match status" value="1"/>
</dbReference>
<dbReference type="SMR" id="B3M075"/>
<dbReference type="STRING" id="7217.B3M075"/>
<organism evidence="13 14">
    <name type="scientific">Drosophila ananassae</name>
    <name type="common">Fruit fly</name>
    <dbReference type="NCBI Taxonomy" id="7217"/>
    <lineage>
        <taxon>Eukaryota</taxon>
        <taxon>Metazoa</taxon>
        <taxon>Ecdysozoa</taxon>
        <taxon>Arthropoda</taxon>
        <taxon>Hexapoda</taxon>
        <taxon>Insecta</taxon>
        <taxon>Pterygota</taxon>
        <taxon>Neoptera</taxon>
        <taxon>Endopterygota</taxon>
        <taxon>Diptera</taxon>
        <taxon>Brachycera</taxon>
        <taxon>Muscomorpha</taxon>
        <taxon>Ephydroidea</taxon>
        <taxon>Drosophilidae</taxon>
        <taxon>Drosophila</taxon>
        <taxon>Sophophora</taxon>
    </lineage>
</organism>
<evidence type="ECO:0000256" key="9">
    <source>
        <dbReference type="ARBA" id="ARBA00023157"/>
    </source>
</evidence>
<feature type="domain" description="Peptidase S1" evidence="12">
    <location>
        <begin position="30"/>
        <end position="262"/>
    </location>
</feature>
<dbReference type="Pfam" id="PF00089">
    <property type="entry name" value="Trypsin"/>
    <property type="match status" value="1"/>
</dbReference>
<dbReference type="PhylomeDB" id="B3M075"/>
<evidence type="ECO:0000256" key="11">
    <source>
        <dbReference type="SAM" id="SignalP"/>
    </source>
</evidence>
<accession>B3M075</accession>
<dbReference type="InterPro" id="IPR009003">
    <property type="entry name" value="Peptidase_S1_PA"/>
</dbReference>
<dbReference type="FunCoup" id="B3M075">
    <property type="interactions" value="1"/>
</dbReference>
<feature type="chain" id="PRO_5002791720" description="Peptidase S1 domain-containing protein" evidence="11">
    <location>
        <begin position="24"/>
        <end position="263"/>
    </location>
</feature>
<dbReference type="FunFam" id="2.40.10.10:FF:000047">
    <property type="entry name" value="Trypsin eta"/>
    <property type="match status" value="1"/>
</dbReference>
<keyword evidence="4 10" id="KW-0645">Protease</keyword>
<evidence type="ECO:0000256" key="1">
    <source>
        <dbReference type="ARBA" id="ARBA00004613"/>
    </source>
</evidence>
<dbReference type="AlphaFoldDB" id="B3M075"/>